<feature type="transmembrane region" description="Helical" evidence="1">
    <location>
        <begin position="6"/>
        <end position="25"/>
    </location>
</feature>
<gene>
    <name evidence="2" type="ORF">HYN48_13590</name>
</gene>
<evidence type="ECO:0000313" key="3">
    <source>
        <dbReference type="Proteomes" id="UP000244193"/>
    </source>
</evidence>
<reference evidence="2 3" key="1">
    <citation type="submission" date="2018-04" db="EMBL/GenBank/DDBJ databases">
        <title>Genome sequencing of Flavobacterium sp. HYN0048.</title>
        <authorList>
            <person name="Yi H."/>
            <person name="Baek C."/>
        </authorList>
    </citation>
    <scope>NUCLEOTIDE SEQUENCE [LARGE SCALE GENOMIC DNA]</scope>
    <source>
        <strain evidence="2 3">HYN0048</strain>
    </source>
</reference>
<dbReference type="EMBL" id="CP028811">
    <property type="protein sequence ID" value="AWA31031.1"/>
    <property type="molecule type" value="Genomic_DNA"/>
</dbReference>
<accession>A0A2S0RIS4</accession>
<proteinExistence type="predicted"/>
<dbReference type="OrthoDB" id="1264971at2"/>
<name>A0A2S0RIS4_9FLAO</name>
<organism evidence="2 3">
    <name type="scientific">Flavobacterium magnum</name>
    <dbReference type="NCBI Taxonomy" id="2162713"/>
    <lineage>
        <taxon>Bacteria</taxon>
        <taxon>Pseudomonadati</taxon>
        <taxon>Bacteroidota</taxon>
        <taxon>Flavobacteriia</taxon>
        <taxon>Flavobacteriales</taxon>
        <taxon>Flavobacteriaceae</taxon>
        <taxon>Flavobacterium</taxon>
    </lineage>
</organism>
<dbReference type="RefSeq" id="WP_108372610.1">
    <property type="nucleotide sequence ID" value="NZ_CP028811.1"/>
</dbReference>
<dbReference type="AlphaFoldDB" id="A0A2S0RIS4"/>
<keyword evidence="1" id="KW-0472">Membrane</keyword>
<dbReference type="KEGG" id="fmg:HYN48_13590"/>
<dbReference type="Proteomes" id="UP000244193">
    <property type="component" value="Chromosome"/>
</dbReference>
<evidence type="ECO:0000256" key="1">
    <source>
        <dbReference type="SAM" id="Phobius"/>
    </source>
</evidence>
<sequence length="155" mass="17962">MTEKGIEVLITILLPLAGGGIGFLLKRYLDKKRELFNENARERRQAYQDFVNIIIDIFAGTNNKKQKAFDISRLYDFYKKNILFAPPNVVNAFSNYMQYIYIFDSNDPNQNAEHIKKLTEVLKHMRADLGLSNKDLGEHGEKLMRAIITDFDTLI</sequence>
<protein>
    <submittedName>
        <fullName evidence="2">Uncharacterized protein</fullName>
    </submittedName>
</protein>
<keyword evidence="1" id="KW-1133">Transmembrane helix</keyword>
<evidence type="ECO:0000313" key="2">
    <source>
        <dbReference type="EMBL" id="AWA31031.1"/>
    </source>
</evidence>
<keyword evidence="1" id="KW-0812">Transmembrane</keyword>
<keyword evidence="3" id="KW-1185">Reference proteome</keyword>